<dbReference type="GO" id="GO:0006508">
    <property type="term" value="P:proteolysis"/>
    <property type="evidence" value="ECO:0007669"/>
    <property type="project" value="InterPro"/>
</dbReference>
<organism evidence="3 4">
    <name type="scientific">Pseudobacteriovorax antillogorgiicola</name>
    <dbReference type="NCBI Taxonomy" id="1513793"/>
    <lineage>
        <taxon>Bacteria</taxon>
        <taxon>Pseudomonadati</taxon>
        <taxon>Bdellovibrionota</taxon>
        <taxon>Oligoflexia</taxon>
        <taxon>Oligoflexales</taxon>
        <taxon>Pseudobacteriovoracaceae</taxon>
        <taxon>Pseudobacteriovorax</taxon>
    </lineage>
</organism>
<dbReference type="PROSITE" id="PS51257">
    <property type="entry name" value="PROKAR_LIPOPROTEIN"/>
    <property type="match status" value="1"/>
</dbReference>
<gene>
    <name evidence="3" type="ORF">SAMN06296036_1082</name>
</gene>
<dbReference type="EMBL" id="FWZT01000008">
    <property type="protein sequence ID" value="SMF24418.1"/>
    <property type="molecule type" value="Genomic_DNA"/>
</dbReference>
<dbReference type="Gene3D" id="3.40.390.10">
    <property type="entry name" value="Collagenase (Catalytic Domain)"/>
    <property type="match status" value="1"/>
</dbReference>
<dbReference type="SMART" id="SM00235">
    <property type="entry name" value="ZnMc"/>
    <property type="match status" value="1"/>
</dbReference>
<dbReference type="OrthoDB" id="9008848at2"/>
<protein>
    <submittedName>
        <fullName evidence="3">Astacin (Peptidase family M12A)</fullName>
    </submittedName>
</protein>
<keyword evidence="4" id="KW-1185">Reference proteome</keyword>
<reference evidence="4" key="1">
    <citation type="submission" date="2017-04" db="EMBL/GenBank/DDBJ databases">
        <authorList>
            <person name="Varghese N."/>
            <person name="Submissions S."/>
        </authorList>
    </citation>
    <scope>NUCLEOTIDE SEQUENCE [LARGE SCALE GENOMIC DNA]</scope>
    <source>
        <strain evidence="4">RKEM611</strain>
    </source>
</reference>
<dbReference type="Proteomes" id="UP000192907">
    <property type="component" value="Unassembled WGS sequence"/>
</dbReference>
<dbReference type="InterPro" id="IPR024079">
    <property type="entry name" value="MetalloPept_cat_dom_sf"/>
</dbReference>
<dbReference type="GO" id="GO:0008270">
    <property type="term" value="F:zinc ion binding"/>
    <property type="evidence" value="ECO:0007669"/>
    <property type="project" value="InterPro"/>
</dbReference>
<dbReference type="AlphaFoldDB" id="A0A1Y6BX22"/>
<feature type="domain" description="Peptidase metallopeptidase" evidence="2">
    <location>
        <begin position="42"/>
        <end position="202"/>
    </location>
</feature>
<feature type="region of interest" description="Disordered" evidence="1">
    <location>
        <begin position="166"/>
        <end position="187"/>
    </location>
</feature>
<dbReference type="SUPFAM" id="SSF55486">
    <property type="entry name" value="Metalloproteases ('zincins'), catalytic domain"/>
    <property type="match status" value="1"/>
</dbReference>
<name>A0A1Y6BX22_9BACT</name>
<feature type="compositionally biased region" description="Polar residues" evidence="1">
    <location>
        <begin position="173"/>
        <end position="184"/>
    </location>
</feature>
<sequence length="223" mass="24785">MLSGKSILLKASLLGLLGVQSCGTDADFSQNGSSQLDGYYDSSKLWSNKTIRVCWDDLSDSNATDRQYVRDRIRDTWERHSALKFIGWDECEFFRDEDIHIEVDDVGPHADGLGDDISFTGSMTLNFTFRNWGSSCTSSTSQRNNCIGSNAIHEFGHALGLAHEHNRSDRPANCTSPTQGSNGDTMVGSFDRDSIMNYCYNSSYNNRLSAGDIQTIQQMYGTP</sequence>
<evidence type="ECO:0000259" key="2">
    <source>
        <dbReference type="SMART" id="SM00235"/>
    </source>
</evidence>
<evidence type="ECO:0000313" key="3">
    <source>
        <dbReference type="EMBL" id="SMF24418.1"/>
    </source>
</evidence>
<evidence type="ECO:0000256" key="1">
    <source>
        <dbReference type="SAM" id="MobiDB-lite"/>
    </source>
</evidence>
<dbReference type="RefSeq" id="WP_132319127.1">
    <property type="nucleotide sequence ID" value="NZ_FWZT01000008.1"/>
</dbReference>
<dbReference type="STRING" id="1513793.SAMN06296036_1082"/>
<proteinExistence type="predicted"/>
<accession>A0A1Y6BX22</accession>
<dbReference type="Pfam" id="PF01400">
    <property type="entry name" value="Astacin"/>
    <property type="match status" value="1"/>
</dbReference>
<dbReference type="GO" id="GO:0004222">
    <property type="term" value="F:metalloendopeptidase activity"/>
    <property type="evidence" value="ECO:0007669"/>
    <property type="project" value="InterPro"/>
</dbReference>
<dbReference type="InterPro" id="IPR001506">
    <property type="entry name" value="Peptidase_M12A"/>
</dbReference>
<evidence type="ECO:0000313" key="4">
    <source>
        <dbReference type="Proteomes" id="UP000192907"/>
    </source>
</evidence>
<dbReference type="InterPro" id="IPR006026">
    <property type="entry name" value="Peptidase_Metallo"/>
</dbReference>